<feature type="compositionally biased region" description="Polar residues" evidence="1">
    <location>
        <begin position="462"/>
        <end position="472"/>
    </location>
</feature>
<evidence type="ECO:0000256" key="1">
    <source>
        <dbReference type="SAM" id="MobiDB-lite"/>
    </source>
</evidence>
<feature type="region of interest" description="Disordered" evidence="1">
    <location>
        <begin position="372"/>
        <end position="391"/>
    </location>
</feature>
<sequence>MSDQEKSTVGAEPEEVKEVDAEEVQDVSNSEKKKVVEKDGSKAGRVRTESGGYNITEEQEKTLLAGEDDEDLDVIELECLVKDFDSDMEEEFRRKDAKRVELKDQKATGTAKEAASSGKVEVLEVVRIVHTPEQEEPLEGFEEKAPAPGVDDDDDDDRDVIQIVAENADDLLEETPTGGKKAERPPEVSVHVSDGTENERILSKPLVKQVVMDVSGEGGEEDKIKDQGGDEGSPKDGENDRAETPVGSQEEEEDSDAEQPLVIADSVEANVGAMSGRHQEDPDVLQLKLDLQKNTGEMDYEPDDDEHRDPMKDSRADDEEQLERRIQIKQEPMSPVKNRLERILLEIEDIPTIELSSEDDCEEAVLKMLKKAKKVKKKSKKKTKKRSKSECSIIEDDPVTVEEFIPAVGSTTSSKSLHSTDSLIMDEELTTAGYQLRKRKSGTRLDENGTPPPARKRRNPVSCRSSTGQFKSRGSIISDDILPDKPAKKMPSQKSTFQPISTAERLKINSLFADCAKPEVVPKSILDDGRSLIDKVDENLFEKVFEPHQPAKKHAPPPLLLPRQTVLITALPMASSVLKGGHKSTSIEQPGTSKSVQKPKVAVPEVMHSLENDLALSSSDEDVSLQAKLVSAKRRSPVPKKRKRGRASKHQIEDYFGPSPVRDTKDSQPTEETPVNDGKKPQVKRRKKRSRLGSSSEDETTATESLSLAATISTITTTREEEDDEQLVQVEPEQPRTEEMRVVLSPLTDEKIEKLSKCNTPKKARAQTKATQTELEGLTWRIDLSQIDFHSEYFEKLYQLITNGRQLRNQTRRNSNNNFEGVVMVGRDAVLPPTPPERSPQRPPPPPAAAAANGRARSDIERLLFERVDEVEFVTAARVDPAARERMERSVRANFRIPKITKQPSRSPQDVTSSTQHDNEDDNRRSSSGSGYINDRPVASDPRRHIAIGGSRSPLRVENVRSNRPEVAAPATVGGGDTARPLAPIRRTIQNNNVQQQQPMVAPPIAAQTQPIENVYPTYGPSEQRPPQPQQYRVSSGVNMPQQQPQPLQQVQQLGAYSASGPEVDVKPNISSLNNPVAMLGSGFMNPNRFFDSINLVCTLTMLQMQQQMQQQQQQLQFPAMSVPGQMFPGPSVVPTAAAVSNPAPAPPPPASCAAPRFVGVPDGGGGQLDEVSDQISQIFGCIDSLKGRCIKNPCQYSHSLPAEADLRQILLGSAQDVVMTTYQFIVGQDHLFLRYFPVYTEVMGRRNMRHQLVDAVPHCEQSKRAFSHYRFIVDGLMINGTLTRSKAVQLVLDKHRKISFDQINVLITLILDTGDDIPQFLQWLEHFSQVQDYHFEIPSINRLLAFCVRSSRSANVLLHGTGADVAKLTYRLVMGVASGKEPFVDTDSLAEYAELLMKSNLGLDHEKILHKYRKNEMSSSAARH</sequence>
<feature type="region of interest" description="Disordered" evidence="1">
    <location>
        <begin position="435"/>
        <end position="498"/>
    </location>
</feature>
<feature type="compositionally biased region" description="Basic residues" evidence="1">
    <location>
        <begin position="372"/>
        <end position="387"/>
    </location>
</feature>
<evidence type="ECO:0000313" key="2">
    <source>
        <dbReference type="EMBL" id="JAV19415.1"/>
    </source>
</evidence>
<feature type="compositionally biased region" description="Basic residues" evidence="1">
    <location>
        <begin position="681"/>
        <end position="691"/>
    </location>
</feature>
<feature type="region of interest" description="Disordered" evidence="1">
    <location>
        <begin position="1018"/>
        <end position="1043"/>
    </location>
</feature>
<reference evidence="2" key="1">
    <citation type="submission" date="2017-01" db="EMBL/GenBank/DDBJ databases">
        <title>A deep insight into the sialotranscriptome of adult male and female Cluex tarsalis mosquitoes.</title>
        <authorList>
            <person name="Ribeiro J.M."/>
            <person name="Moreira F."/>
            <person name="Bernard K.A."/>
            <person name="Calvo E."/>
        </authorList>
    </citation>
    <scope>NUCLEOTIDE SEQUENCE</scope>
    <source>
        <strain evidence="2">Kern County</strain>
        <tissue evidence="2">Salivary glands</tissue>
    </source>
</reference>
<feature type="region of interest" description="Disordered" evidence="1">
    <location>
        <begin position="628"/>
        <end position="737"/>
    </location>
</feature>
<proteinExistence type="predicted"/>
<feature type="compositionally biased region" description="Polar residues" evidence="1">
    <location>
        <begin position="902"/>
        <end position="916"/>
    </location>
</feature>
<name>A0A1Q3EVS9_CULTA</name>
<feature type="compositionally biased region" description="Basic and acidic residues" evidence="1">
    <location>
        <begin position="221"/>
        <end position="243"/>
    </location>
</feature>
<feature type="compositionally biased region" description="Basic and acidic residues" evidence="1">
    <location>
        <begin position="305"/>
        <end position="315"/>
    </location>
</feature>
<feature type="region of interest" description="Disordered" evidence="1">
    <location>
        <begin position="130"/>
        <end position="330"/>
    </location>
</feature>
<feature type="compositionally biased region" description="Low complexity" evidence="1">
    <location>
        <begin position="702"/>
        <end position="717"/>
    </location>
</feature>
<feature type="region of interest" description="Disordered" evidence="1">
    <location>
        <begin position="1"/>
        <end position="67"/>
    </location>
</feature>
<feature type="region of interest" description="Disordered" evidence="1">
    <location>
        <begin position="579"/>
        <end position="600"/>
    </location>
</feature>
<feature type="compositionally biased region" description="Polar residues" evidence="1">
    <location>
        <begin position="583"/>
        <end position="596"/>
    </location>
</feature>
<organism evidence="2">
    <name type="scientific">Culex tarsalis</name>
    <name type="common">Encephalitis mosquito</name>
    <dbReference type="NCBI Taxonomy" id="7177"/>
    <lineage>
        <taxon>Eukaryota</taxon>
        <taxon>Metazoa</taxon>
        <taxon>Ecdysozoa</taxon>
        <taxon>Arthropoda</taxon>
        <taxon>Hexapoda</taxon>
        <taxon>Insecta</taxon>
        <taxon>Pterygota</taxon>
        <taxon>Neoptera</taxon>
        <taxon>Endopterygota</taxon>
        <taxon>Diptera</taxon>
        <taxon>Nematocera</taxon>
        <taxon>Culicoidea</taxon>
        <taxon>Culicidae</taxon>
        <taxon>Culicinae</taxon>
        <taxon>Culicini</taxon>
        <taxon>Culex</taxon>
        <taxon>Culex</taxon>
    </lineage>
</organism>
<feature type="compositionally biased region" description="Basic residues" evidence="1">
    <location>
        <begin position="631"/>
        <end position="649"/>
    </location>
</feature>
<accession>A0A1Q3EVS9</accession>
<dbReference type="EMBL" id="GFDL01015630">
    <property type="protein sequence ID" value="JAV19415.1"/>
    <property type="molecule type" value="Transcribed_RNA"/>
</dbReference>
<feature type="region of interest" description="Disordered" evidence="1">
    <location>
        <begin position="828"/>
        <end position="856"/>
    </location>
</feature>
<feature type="compositionally biased region" description="Polar residues" evidence="1">
    <location>
        <begin position="1030"/>
        <end position="1040"/>
    </location>
</feature>
<protein>
    <submittedName>
        <fullName evidence="2">Uncharacterized protein</fullName>
    </submittedName>
</protein>
<feature type="region of interest" description="Disordered" evidence="1">
    <location>
        <begin position="894"/>
        <end position="954"/>
    </location>
</feature>
<feature type="compositionally biased region" description="Basic and acidic residues" evidence="1">
    <location>
        <begin position="29"/>
        <end position="48"/>
    </location>
</feature>
<feature type="compositionally biased region" description="Pro residues" evidence="1">
    <location>
        <begin position="832"/>
        <end position="848"/>
    </location>
</feature>